<protein>
    <submittedName>
        <fullName evidence="2">Uncharacterized protein</fullName>
    </submittedName>
</protein>
<dbReference type="Proteomes" id="UP000094455">
    <property type="component" value="Unassembled WGS sequence"/>
</dbReference>
<evidence type="ECO:0000313" key="2">
    <source>
        <dbReference type="EMBL" id="ODQ46612.1"/>
    </source>
</evidence>
<dbReference type="GeneID" id="30176721"/>
<name>A0A1E3NKD8_9ASCO</name>
<sequence>MSSEKAEEGVLSNGQKLETAEPAIDRAVADNEVIVGNEDASDDDEFGDFEEVDQIEPAEEKLDVSTELKKELSLYDGDYVKNEENITQLLGNVFNEIADTKTSFGELESDTAGTASPTDQRFVFNERASKVFDQLVSDNDGLTPHIIWRKSMVFKQLMLNLNIPIENTNNISGKVPQTGSTSSTTEIRDLYDRESTSNVNSELENLLAQVPDFASLGIDKKSEVFADKITNTTRIITEAHHAIREHSENNEGYLVELVAVKKNLLNLLSVWDERMGDIREDNELFSSYVENLIGNTQKFRRVSKIAK</sequence>
<dbReference type="RefSeq" id="XP_019017725.1">
    <property type="nucleotide sequence ID" value="XM_019160034.1"/>
</dbReference>
<dbReference type="InterPro" id="IPR031355">
    <property type="entry name" value="YBL010C/LAA2-like"/>
</dbReference>
<dbReference type="OrthoDB" id="5378975at2759"/>
<reference evidence="2 3" key="1">
    <citation type="journal article" date="2016" name="Proc. Natl. Acad. Sci. U.S.A.">
        <title>Comparative genomics of biotechnologically important yeasts.</title>
        <authorList>
            <person name="Riley R."/>
            <person name="Haridas S."/>
            <person name="Wolfe K.H."/>
            <person name="Lopes M.R."/>
            <person name="Hittinger C.T."/>
            <person name="Goeker M."/>
            <person name="Salamov A.A."/>
            <person name="Wisecaver J.H."/>
            <person name="Long T.M."/>
            <person name="Calvey C.H."/>
            <person name="Aerts A.L."/>
            <person name="Barry K.W."/>
            <person name="Choi C."/>
            <person name="Clum A."/>
            <person name="Coughlan A.Y."/>
            <person name="Deshpande S."/>
            <person name="Douglass A.P."/>
            <person name="Hanson S.J."/>
            <person name="Klenk H.-P."/>
            <person name="LaButti K.M."/>
            <person name="Lapidus A."/>
            <person name="Lindquist E.A."/>
            <person name="Lipzen A.M."/>
            <person name="Meier-Kolthoff J.P."/>
            <person name="Ohm R.A."/>
            <person name="Otillar R.P."/>
            <person name="Pangilinan J.L."/>
            <person name="Peng Y."/>
            <person name="Rokas A."/>
            <person name="Rosa C.A."/>
            <person name="Scheuner C."/>
            <person name="Sibirny A.A."/>
            <person name="Slot J.C."/>
            <person name="Stielow J.B."/>
            <person name="Sun H."/>
            <person name="Kurtzman C.P."/>
            <person name="Blackwell M."/>
            <person name="Grigoriev I.V."/>
            <person name="Jeffries T.W."/>
        </authorList>
    </citation>
    <scope>NUCLEOTIDE SEQUENCE [LARGE SCALE GENOMIC DNA]</scope>
    <source>
        <strain evidence="2 3">NRRL Y-2026</strain>
    </source>
</reference>
<organism evidence="2 3">
    <name type="scientific">Pichia membranifaciens NRRL Y-2026</name>
    <dbReference type="NCBI Taxonomy" id="763406"/>
    <lineage>
        <taxon>Eukaryota</taxon>
        <taxon>Fungi</taxon>
        <taxon>Dikarya</taxon>
        <taxon>Ascomycota</taxon>
        <taxon>Saccharomycotina</taxon>
        <taxon>Pichiomycetes</taxon>
        <taxon>Pichiales</taxon>
        <taxon>Pichiaceae</taxon>
        <taxon>Pichia</taxon>
    </lineage>
</organism>
<proteinExistence type="predicted"/>
<evidence type="ECO:0000256" key="1">
    <source>
        <dbReference type="SAM" id="MobiDB-lite"/>
    </source>
</evidence>
<feature type="region of interest" description="Disordered" evidence="1">
    <location>
        <begin position="1"/>
        <end position="47"/>
    </location>
</feature>
<dbReference type="AlphaFoldDB" id="A0A1E3NKD8"/>
<accession>A0A1E3NKD8</accession>
<dbReference type="STRING" id="763406.A0A1E3NKD8"/>
<keyword evidence="3" id="KW-1185">Reference proteome</keyword>
<evidence type="ECO:0000313" key="3">
    <source>
        <dbReference type="Proteomes" id="UP000094455"/>
    </source>
</evidence>
<gene>
    <name evidence="2" type="ORF">PICMEDRAFT_132459</name>
</gene>
<dbReference type="EMBL" id="KV454003">
    <property type="protein sequence ID" value="ODQ46612.1"/>
    <property type="molecule type" value="Genomic_DNA"/>
</dbReference>
<dbReference type="Pfam" id="PF17104">
    <property type="entry name" value="YBL010C_LAA2"/>
    <property type="match status" value="1"/>
</dbReference>